<dbReference type="Gene3D" id="3.40.50.10420">
    <property type="entry name" value="NagB/RpiA/CoA transferase-like"/>
    <property type="match status" value="1"/>
</dbReference>
<dbReference type="Proteomes" id="UP000266677">
    <property type="component" value="Unassembled WGS sequence"/>
</dbReference>
<accession>A0A3A4K5W1</accession>
<dbReference type="GO" id="GO:0030272">
    <property type="term" value="F:5-formyltetrahydrofolate cyclo-ligase activity"/>
    <property type="evidence" value="ECO:0007669"/>
    <property type="project" value="UniProtKB-EC"/>
</dbReference>
<dbReference type="OrthoDB" id="3242798at2"/>
<dbReference type="GO" id="GO:0046872">
    <property type="term" value="F:metal ion binding"/>
    <property type="evidence" value="ECO:0007669"/>
    <property type="project" value="UniProtKB-KW"/>
</dbReference>
<comment type="similarity">
    <text evidence="1 5">Belongs to the 5-formyltetrahydrofolate cyclo-ligase family.</text>
</comment>
<evidence type="ECO:0000256" key="5">
    <source>
        <dbReference type="RuleBase" id="RU361279"/>
    </source>
</evidence>
<dbReference type="InterPro" id="IPR002698">
    <property type="entry name" value="FTHF_cligase"/>
</dbReference>
<dbReference type="PANTHER" id="PTHR23407:SF1">
    <property type="entry name" value="5-FORMYLTETRAHYDROFOLATE CYCLO-LIGASE"/>
    <property type="match status" value="1"/>
</dbReference>
<keyword evidence="5" id="KW-0460">Magnesium</keyword>
<dbReference type="NCBIfam" id="TIGR02727">
    <property type="entry name" value="MTHFS_bact"/>
    <property type="match status" value="1"/>
</dbReference>
<sequence length="203" mass="21987">MNVPGDGGKYAWRTEIRTRRLAVPREEREREAEALAEGVAALNAHKWVCAYMPVGAEPGSIAMLDALRAVGARVLLPITAAAGPLLWAEYTDRDSLQRARFGLLEPTGATLPAAAIGWAELVLVPAMAVDRRGVRLGRGAGYYDRTLTAAREDARLVAVVRDEELVERLPEEPHDQRMGWAMTPFGGLRRLGGTEAEESSSAG</sequence>
<reference evidence="6 7" key="1">
    <citation type="submission" date="2018-09" db="EMBL/GenBank/DDBJ databases">
        <title>YIM PH21274 draft genome.</title>
        <authorList>
            <person name="Miao C."/>
        </authorList>
    </citation>
    <scope>NUCLEOTIDE SEQUENCE [LARGE SCALE GENOMIC DNA]</scope>
    <source>
        <strain evidence="6 7">YIM PH 21724</strain>
    </source>
</reference>
<comment type="cofactor">
    <cofactor evidence="5">
        <name>Mg(2+)</name>
        <dbReference type="ChEBI" id="CHEBI:18420"/>
    </cofactor>
</comment>
<evidence type="ECO:0000256" key="2">
    <source>
        <dbReference type="ARBA" id="ARBA00022741"/>
    </source>
</evidence>
<keyword evidence="5" id="KW-0479">Metal-binding</keyword>
<evidence type="ECO:0000256" key="4">
    <source>
        <dbReference type="PIRSR" id="PIRSR006806-1"/>
    </source>
</evidence>
<dbReference type="PANTHER" id="PTHR23407">
    <property type="entry name" value="ATPASE INHIBITOR/5-FORMYLTETRAHYDROFOLATE CYCLO-LIGASE"/>
    <property type="match status" value="1"/>
</dbReference>
<keyword evidence="7" id="KW-1185">Reference proteome</keyword>
<dbReference type="InterPro" id="IPR024185">
    <property type="entry name" value="FTHF_cligase-like_sf"/>
</dbReference>
<feature type="binding site" evidence="4">
    <location>
        <position position="52"/>
    </location>
    <ligand>
        <name>substrate</name>
    </ligand>
</feature>
<dbReference type="InterPro" id="IPR037171">
    <property type="entry name" value="NagB/RpiA_transferase-like"/>
</dbReference>
<dbReference type="SUPFAM" id="SSF100950">
    <property type="entry name" value="NagB/RpiA/CoA transferase-like"/>
    <property type="match status" value="1"/>
</dbReference>
<dbReference type="Pfam" id="PF01812">
    <property type="entry name" value="5-FTHF_cyc-lig"/>
    <property type="match status" value="1"/>
</dbReference>
<feature type="binding site" evidence="4">
    <location>
        <begin position="135"/>
        <end position="143"/>
    </location>
    <ligand>
        <name>ATP</name>
        <dbReference type="ChEBI" id="CHEBI:30616"/>
    </ligand>
</feature>
<dbReference type="PIRSF" id="PIRSF006806">
    <property type="entry name" value="FTHF_cligase"/>
    <property type="match status" value="1"/>
</dbReference>
<comment type="caution">
    <text evidence="6">The sequence shown here is derived from an EMBL/GenBank/DDBJ whole genome shotgun (WGS) entry which is preliminary data.</text>
</comment>
<dbReference type="GO" id="GO:0009396">
    <property type="term" value="P:folic acid-containing compound biosynthetic process"/>
    <property type="evidence" value="ECO:0007669"/>
    <property type="project" value="TreeGrafter"/>
</dbReference>
<evidence type="ECO:0000256" key="1">
    <source>
        <dbReference type="ARBA" id="ARBA00010638"/>
    </source>
</evidence>
<organism evidence="6 7">
    <name type="scientific">Nocardia panacis</name>
    <dbReference type="NCBI Taxonomy" id="2340916"/>
    <lineage>
        <taxon>Bacteria</taxon>
        <taxon>Bacillati</taxon>
        <taxon>Actinomycetota</taxon>
        <taxon>Actinomycetes</taxon>
        <taxon>Mycobacteriales</taxon>
        <taxon>Nocardiaceae</taxon>
        <taxon>Nocardia</taxon>
    </lineage>
</organism>
<dbReference type="EC" id="6.3.3.2" evidence="5"/>
<evidence type="ECO:0000313" key="6">
    <source>
        <dbReference type="EMBL" id="RJO76389.1"/>
    </source>
</evidence>
<keyword evidence="2 4" id="KW-0547">Nucleotide-binding</keyword>
<proteinExistence type="inferred from homology"/>
<evidence type="ECO:0000256" key="3">
    <source>
        <dbReference type="ARBA" id="ARBA00022840"/>
    </source>
</evidence>
<dbReference type="AlphaFoldDB" id="A0A3A4K5W1"/>
<dbReference type="GO" id="GO:0005524">
    <property type="term" value="F:ATP binding"/>
    <property type="evidence" value="ECO:0007669"/>
    <property type="project" value="UniProtKB-KW"/>
</dbReference>
<gene>
    <name evidence="6" type="ORF">D5S18_08665</name>
</gene>
<evidence type="ECO:0000313" key="7">
    <source>
        <dbReference type="Proteomes" id="UP000266677"/>
    </source>
</evidence>
<name>A0A3A4K5W1_9NOCA</name>
<feature type="binding site" evidence="4">
    <location>
        <position position="57"/>
    </location>
    <ligand>
        <name>substrate</name>
    </ligand>
</feature>
<keyword evidence="3 4" id="KW-0067">ATP-binding</keyword>
<keyword evidence="6" id="KW-0436">Ligase</keyword>
<comment type="catalytic activity">
    <reaction evidence="5">
        <text>(6S)-5-formyl-5,6,7,8-tetrahydrofolate + ATP = (6R)-5,10-methenyltetrahydrofolate + ADP + phosphate</text>
        <dbReference type="Rhea" id="RHEA:10488"/>
        <dbReference type="ChEBI" id="CHEBI:30616"/>
        <dbReference type="ChEBI" id="CHEBI:43474"/>
        <dbReference type="ChEBI" id="CHEBI:57455"/>
        <dbReference type="ChEBI" id="CHEBI:57457"/>
        <dbReference type="ChEBI" id="CHEBI:456216"/>
        <dbReference type="EC" id="6.3.3.2"/>
    </reaction>
</comment>
<protein>
    <recommendedName>
        <fullName evidence="5">5-formyltetrahydrofolate cyclo-ligase</fullName>
        <ecNumber evidence="5">6.3.3.2</ecNumber>
    </recommendedName>
</protein>
<dbReference type="EMBL" id="QZFU01000016">
    <property type="protein sequence ID" value="RJO76389.1"/>
    <property type="molecule type" value="Genomic_DNA"/>
</dbReference>
<dbReference type="GO" id="GO:0035999">
    <property type="term" value="P:tetrahydrofolate interconversion"/>
    <property type="evidence" value="ECO:0007669"/>
    <property type="project" value="TreeGrafter"/>
</dbReference>
<feature type="binding site" evidence="4">
    <location>
        <begin position="9"/>
        <end position="13"/>
    </location>
    <ligand>
        <name>ATP</name>
        <dbReference type="ChEBI" id="CHEBI:30616"/>
    </ligand>
</feature>
<dbReference type="RefSeq" id="WP_120039318.1">
    <property type="nucleotide sequence ID" value="NZ_QZFU01000016.1"/>
</dbReference>